<feature type="signal peptide" evidence="1">
    <location>
        <begin position="1"/>
        <end position="26"/>
    </location>
</feature>
<keyword evidence="3" id="KW-1185">Reference proteome</keyword>
<proteinExistence type="predicted"/>
<reference evidence="2 3" key="1">
    <citation type="submission" date="2020-08" db="EMBL/GenBank/DDBJ databases">
        <title>Croceimicrobium hydrocarbonivorans gen. nov., sp. nov., a novel marine bacterium isolated from a bacterial consortium that degrades polyethylene terephthalate.</title>
        <authorList>
            <person name="Liu R."/>
        </authorList>
    </citation>
    <scope>NUCLEOTIDE SEQUENCE [LARGE SCALE GENOMIC DNA]</scope>
    <source>
        <strain evidence="2 3">A20-9</strain>
    </source>
</reference>
<evidence type="ECO:0008006" key="4">
    <source>
        <dbReference type="Google" id="ProtNLM"/>
    </source>
</evidence>
<accession>A0A7H0VGL5</accession>
<protein>
    <recommendedName>
        <fullName evidence="4">Cytochrome c domain-containing protein</fullName>
    </recommendedName>
</protein>
<dbReference type="KEGG" id="chyd:H4K34_03200"/>
<dbReference type="RefSeq" id="WP_210759390.1">
    <property type="nucleotide sequence ID" value="NZ_CP060139.1"/>
</dbReference>
<organism evidence="2 3">
    <name type="scientific">Croceimicrobium hydrocarbonivorans</name>
    <dbReference type="NCBI Taxonomy" id="2761580"/>
    <lineage>
        <taxon>Bacteria</taxon>
        <taxon>Pseudomonadati</taxon>
        <taxon>Bacteroidota</taxon>
        <taxon>Flavobacteriia</taxon>
        <taxon>Flavobacteriales</taxon>
        <taxon>Owenweeksiaceae</taxon>
        <taxon>Croceimicrobium</taxon>
    </lineage>
</organism>
<evidence type="ECO:0000313" key="2">
    <source>
        <dbReference type="EMBL" id="QNR24863.1"/>
    </source>
</evidence>
<evidence type="ECO:0000256" key="1">
    <source>
        <dbReference type="SAM" id="SignalP"/>
    </source>
</evidence>
<name>A0A7H0VGL5_9FLAO</name>
<evidence type="ECO:0000313" key="3">
    <source>
        <dbReference type="Proteomes" id="UP000516305"/>
    </source>
</evidence>
<dbReference type="AlphaFoldDB" id="A0A7H0VGL5"/>
<sequence length="114" mass="12649">MMYKKLLVGGLIIFGAASCAMFKSSAATESSVSYAQHIEPIMQAKCTPCHYPETGKADMLNTYESVKRHANGILHRIQLDPSDSHYMPFKQKKPAVTADEIALIQQWKAEGFAK</sequence>
<gene>
    <name evidence="2" type="ORF">H4K34_03200</name>
</gene>
<dbReference type="Proteomes" id="UP000516305">
    <property type="component" value="Chromosome"/>
</dbReference>
<keyword evidence="1" id="KW-0732">Signal</keyword>
<dbReference type="EMBL" id="CP060139">
    <property type="protein sequence ID" value="QNR24863.1"/>
    <property type="molecule type" value="Genomic_DNA"/>
</dbReference>
<feature type="chain" id="PRO_5028838817" description="Cytochrome c domain-containing protein" evidence="1">
    <location>
        <begin position="27"/>
        <end position="114"/>
    </location>
</feature>
<dbReference type="PROSITE" id="PS51257">
    <property type="entry name" value="PROKAR_LIPOPROTEIN"/>
    <property type="match status" value="1"/>
</dbReference>